<evidence type="ECO:0000256" key="7">
    <source>
        <dbReference type="PIRNR" id="PIRNR002744"/>
    </source>
</evidence>
<feature type="transmembrane region" description="Helical" evidence="9">
    <location>
        <begin position="199"/>
        <end position="219"/>
    </location>
</feature>
<evidence type="ECO:0000256" key="2">
    <source>
        <dbReference type="ARBA" id="ARBA00008974"/>
    </source>
</evidence>
<dbReference type="InterPro" id="IPR026030">
    <property type="entry name" value="Pur-cyt_permease_Fcy2/21/22"/>
</dbReference>
<evidence type="ECO:0000256" key="8">
    <source>
        <dbReference type="SAM" id="MobiDB-lite"/>
    </source>
</evidence>
<dbReference type="PANTHER" id="PTHR31806:SF5">
    <property type="entry name" value="PURINE-CYTOSINE PERMEASE FCY21"/>
    <property type="match status" value="1"/>
</dbReference>
<dbReference type="InterPro" id="IPR001248">
    <property type="entry name" value="Pur-cyt_permease"/>
</dbReference>
<dbReference type="AlphaFoldDB" id="A0AAN6ZYB9"/>
<dbReference type="PIRSF" id="PIRSF002744">
    <property type="entry name" value="Pur-cyt_permease"/>
    <property type="match status" value="1"/>
</dbReference>
<sequence length="445" mass="48072">MSSTATVSEAARDAPCDLESQGQHASKEQNSLFRGLLSFLAVKDGEVYEAKPDRNPKWYQKLLDAGVEENGIKPVPIEQRTSTQYSNLFTVFFTCLLCLLPIPTGMLATLGMGLSLRDASLIILFFALLTCIPPAFMGIGGMETGLRQLVQARYSFGLYLVTIPLLLNAATLTGFSLLSSVGGGQALSSLSPAKVSVDVGIVIACLVSFAVSLLGFHALHFWERWTWVPNLIAIVITVGCGAVPNVPAWDHTYHATGIGGVMAEMLAPAGGFGRFVLVMLALSVIGNMAISMYSVALNLQMLLPCFARVPRFVFMLVAVAVMVPMAIRAAEAWEESLTNFLAVIGYWAGCFDAVLIVELVVFRRMDYSTFDHGIWNVGRKLPPGIAAMAASLVSLGLVVPGMAAPSYTGPIAKRTGDIGFEVAFVMTALSYLPFRWLEIRWRGRL</sequence>
<evidence type="ECO:0000256" key="6">
    <source>
        <dbReference type="ARBA" id="ARBA00023136"/>
    </source>
</evidence>
<comment type="caution">
    <text evidence="10">The sequence shown here is derived from an EMBL/GenBank/DDBJ whole genome shotgun (WGS) entry which is preliminary data.</text>
</comment>
<feature type="transmembrane region" description="Helical" evidence="9">
    <location>
        <begin position="88"/>
        <end position="113"/>
    </location>
</feature>
<reference evidence="10" key="2">
    <citation type="submission" date="2023-05" db="EMBL/GenBank/DDBJ databases">
        <authorList>
            <consortium name="Lawrence Berkeley National Laboratory"/>
            <person name="Steindorff A."/>
            <person name="Hensen N."/>
            <person name="Bonometti L."/>
            <person name="Westerberg I."/>
            <person name="Brannstrom I.O."/>
            <person name="Guillou S."/>
            <person name="Cros-Aarteil S."/>
            <person name="Calhoun S."/>
            <person name="Haridas S."/>
            <person name="Kuo A."/>
            <person name="Mondo S."/>
            <person name="Pangilinan J."/>
            <person name="Riley R."/>
            <person name="Labutti K."/>
            <person name="Andreopoulos B."/>
            <person name="Lipzen A."/>
            <person name="Chen C."/>
            <person name="Yanf M."/>
            <person name="Daum C."/>
            <person name="Ng V."/>
            <person name="Clum A."/>
            <person name="Ohm R."/>
            <person name="Martin F."/>
            <person name="Silar P."/>
            <person name="Natvig D."/>
            <person name="Lalanne C."/>
            <person name="Gautier V."/>
            <person name="Ament-Velasquez S.L."/>
            <person name="Kruys A."/>
            <person name="Hutchinson M.I."/>
            <person name="Powell A.J."/>
            <person name="Barry K."/>
            <person name="Miller A.N."/>
            <person name="Grigoriev I.V."/>
            <person name="Debuchy R."/>
            <person name="Gladieux P."/>
            <person name="Thoren M.H."/>
            <person name="Johannesson H."/>
        </authorList>
    </citation>
    <scope>NUCLEOTIDE SEQUENCE</scope>
    <source>
        <strain evidence="10">CBS 538.74</strain>
    </source>
</reference>
<feature type="transmembrane region" description="Helical" evidence="9">
    <location>
        <begin position="154"/>
        <end position="179"/>
    </location>
</feature>
<evidence type="ECO:0000256" key="3">
    <source>
        <dbReference type="ARBA" id="ARBA00022448"/>
    </source>
</evidence>
<evidence type="ECO:0000256" key="1">
    <source>
        <dbReference type="ARBA" id="ARBA00004141"/>
    </source>
</evidence>
<dbReference type="GO" id="GO:0005886">
    <property type="term" value="C:plasma membrane"/>
    <property type="evidence" value="ECO:0007669"/>
    <property type="project" value="TreeGrafter"/>
</dbReference>
<name>A0AAN6ZYB9_9PEZI</name>
<feature type="transmembrane region" description="Helical" evidence="9">
    <location>
        <begin position="309"/>
        <end position="327"/>
    </location>
</feature>
<comment type="subcellular location">
    <subcellularLocation>
        <location evidence="1">Membrane</location>
        <topology evidence="1">Multi-pass membrane protein</topology>
    </subcellularLocation>
</comment>
<dbReference type="Pfam" id="PF02133">
    <property type="entry name" value="Transp_cyt_pur"/>
    <property type="match status" value="1"/>
</dbReference>
<dbReference type="Gene3D" id="1.10.4160.10">
    <property type="entry name" value="Hydantoin permease"/>
    <property type="match status" value="1"/>
</dbReference>
<dbReference type="GO" id="GO:0022857">
    <property type="term" value="F:transmembrane transporter activity"/>
    <property type="evidence" value="ECO:0007669"/>
    <property type="project" value="InterPro"/>
</dbReference>
<keyword evidence="4 9" id="KW-0812">Transmembrane</keyword>
<keyword evidence="11" id="KW-1185">Reference proteome</keyword>
<keyword evidence="5 9" id="KW-1133">Transmembrane helix</keyword>
<feature type="transmembrane region" description="Helical" evidence="9">
    <location>
        <begin position="339"/>
        <end position="362"/>
    </location>
</feature>
<proteinExistence type="inferred from homology"/>
<organism evidence="10 11">
    <name type="scientific">Chaetomidium leptoderma</name>
    <dbReference type="NCBI Taxonomy" id="669021"/>
    <lineage>
        <taxon>Eukaryota</taxon>
        <taxon>Fungi</taxon>
        <taxon>Dikarya</taxon>
        <taxon>Ascomycota</taxon>
        <taxon>Pezizomycotina</taxon>
        <taxon>Sordariomycetes</taxon>
        <taxon>Sordariomycetidae</taxon>
        <taxon>Sordariales</taxon>
        <taxon>Chaetomiaceae</taxon>
        <taxon>Chaetomidium</taxon>
    </lineage>
</organism>
<keyword evidence="6 7" id="KW-0472">Membrane</keyword>
<feature type="transmembrane region" description="Helical" evidence="9">
    <location>
        <begin position="119"/>
        <end position="142"/>
    </location>
</feature>
<gene>
    <name evidence="10" type="ORF">C8A00DRAFT_41026</name>
</gene>
<feature type="transmembrane region" description="Helical" evidence="9">
    <location>
        <begin position="231"/>
        <end position="249"/>
    </location>
</feature>
<reference evidence="10" key="1">
    <citation type="journal article" date="2023" name="Mol. Phylogenet. Evol.">
        <title>Genome-scale phylogeny and comparative genomics of the fungal order Sordariales.</title>
        <authorList>
            <person name="Hensen N."/>
            <person name="Bonometti L."/>
            <person name="Westerberg I."/>
            <person name="Brannstrom I.O."/>
            <person name="Guillou S."/>
            <person name="Cros-Aarteil S."/>
            <person name="Calhoun S."/>
            <person name="Haridas S."/>
            <person name="Kuo A."/>
            <person name="Mondo S."/>
            <person name="Pangilinan J."/>
            <person name="Riley R."/>
            <person name="LaButti K."/>
            <person name="Andreopoulos B."/>
            <person name="Lipzen A."/>
            <person name="Chen C."/>
            <person name="Yan M."/>
            <person name="Daum C."/>
            <person name="Ng V."/>
            <person name="Clum A."/>
            <person name="Steindorff A."/>
            <person name="Ohm R.A."/>
            <person name="Martin F."/>
            <person name="Silar P."/>
            <person name="Natvig D.O."/>
            <person name="Lalanne C."/>
            <person name="Gautier V."/>
            <person name="Ament-Velasquez S.L."/>
            <person name="Kruys A."/>
            <person name="Hutchinson M.I."/>
            <person name="Powell A.J."/>
            <person name="Barry K."/>
            <person name="Miller A.N."/>
            <person name="Grigoriev I.V."/>
            <person name="Debuchy R."/>
            <person name="Gladieux P."/>
            <person name="Hiltunen Thoren M."/>
            <person name="Johannesson H."/>
        </authorList>
    </citation>
    <scope>NUCLEOTIDE SEQUENCE</scope>
    <source>
        <strain evidence="10">CBS 538.74</strain>
    </source>
</reference>
<keyword evidence="3 7" id="KW-0813">Transport</keyword>
<feature type="region of interest" description="Disordered" evidence="8">
    <location>
        <begin position="1"/>
        <end position="25"/>
    </location>
</feature>
<dbReference type="EMBL" id="MU856866">
    <property type="protein sequence ID" value="KAK4156545.1"/>
    <property type="molecule type" value="Genomic_DNA"/>
</dbReference>
<evidence type="ECO:0000256" key="4">
    <source>
        <dbReference type="ARBA" id="ARBA00022692"/>
    </source>
</evidence>
<accession>A0AAN6ZYB9</accession>
<feature type="transmembrane region" description="Helical" evidence="9">
    <location>
        <begin position="383"/>
        <end position="403"/>
    </location>
</feature>
<evidence type="ECO:0000313" key="11">
    <source>
        <dbReference type="Proteomes" id="UP001302745"/>
    </source>
</evidence>
<evidence type="ECO:0000256" key="9">
    <source>
        <dbReference type="SAM" id="Phobius"/>
    </source>
</evidence>
<dbReference type="Proteomes" id="UP001302745">
    <property type="component" value="Unassembled WGS sequence"/>
</dbReference>
<feature type="transmembrane region" description="Helical" evidence="9">
    <location>
        <begin position="275"/>
        <end position="297"/>
    </location>
</feature>
<comment type="similarity">
    <text evidence="2 7">Belongs to the purine-cytosine permease (2.A.39) family.</text>
</comment>
<protein>
    <submittedName>
        <fullName evidence="10">NCS1 nucleoside transporter</fullName>
    </submittedName>
</protein>
<dbReference type="PANTHER" id="PTHR31806">
    <property type="entry name" value="PURINE-CYTOSINE PERMEASE FCY2-RELATED"/>
    <property type="match status" value="1"/>
</dbReference>
<feature type="transmembrane region" description="Helical" evidence="9">
    <location>
        <begin position="418"/>
        <end position="437"/>
    </location>
</feature>
<evidence type="ECO:0000256" key="5">
    <source>
        <dbReference type="ARBA" id="ARBA00022989"/>
    </source>
</evidence>
<evidence type="ECO:0000313" key="10">
    <source>
        <dbReference type="EMBL" id="KAK4156545.1"/>
    </source>
</evidence>